<dbReference type="GO" id="GO:0005524">
    <property type="term" value="F:ATP binding"/>
    <property type="evidence" value="ECO:0007669"/>
    <property type="project" value="InterPro"/>
</dbReference>
<dbReference type="NCBIfam" id="TIGR00345">
    <property type="entry name" value="GET3_arsA_TRC40"/>
    <property type="match status" value="1"/>
</dbReference>
<dbReference type="CDD" id="cd02035">
    <property type="entry name" value="ArsA"/>
    <property type="match status" value="1"/>
</dbReference>
<sequence length="304" mass="34335">MACLRTLFFLGKGGTGKSTASALISLVLKEKGKKVVLASFDDAHNQADIFEAVFSDKACSLGPCLEVLQIDRDKQIKRYLAKTAKQVKASFAYLTAFNLDHYFDILKFSPGMEEYALVAAFTDLVARYKTHDYLVIDMPPTALSLRFFNLPSLSLTWTDQLEKLRNQINEKKEIISRITLAGKEFERDKILQRLLQIKSDYQALKALFEDPAQTSFYVVFNRDVLSVAETRRVIEHLDRQVIKPRGLICNERTGANGFIQTVETLFPGIPIQTIPYSSASLIGMEALAQHIRSNELTFDKILPE</sequence>
<dbReference type="RefSeq" id="WP_006966944.1">
    <property type="nucleotide sequence ID" value="NZ_APJX01000006.1"/>
</dbReference>
<comment type="similarity">
    <text evidence="1">Belongs to the arsA ATPase family.</text>
</comment>
<dbReference type="Gene3D" id="3.40.50.300">
    <property type="entry name" value="P-loop containing nucleotide triphosphate hydrolases"/>
    <property type="match status" value="1"/>
</dbReference>
<dbReference type="InterPro" id="IPR025723">
    <property type="entry name" value="ArsA/GET3_ATPase-like"/>
</dbReference>
<dbReference type="InterPro" id="IPR016300">
    <property type="entry name" value="ATPase_ArsA/GET3"/>
</dbReference>
<evidence type="ECO:0000313" key="5">
    <source>
        <dbReference type="EMBL" id="EMS79072.1"/>
    </source>
</evidence>
<protein>
    <recommendedName>
        <fullName evidence="3">arsenite-transporting ATPase</fullName>
        <ecNumber evidence="3">7.3.2.7</ecNumber>
    </recommendedName>
</protein>
<keyword evidence="5" id="KW-0378">Hydrolase</keyword>
<proteinExistence type="inferred from homology"/>
<evidence type="ECO:0000259" key="4">
    <source>
        <dbReference type="Pfam" id="PF02374"/>
    </source>
</evidence>
<reference evidence="5 6" key="1">
    <citation type="journal article" date="2013" name="Genome Announc.">
        <title>Draft Genome Sequence of Desulfotignum phosphitoxidans DSM 13687 Strain FiPS-3.</title>
        <authorList>
            <person name="Poehlein A."/>
            <person name="Daniel R."/>
            <person name="Simeonova D.D."/>
        </authorList>
    </citation>
    <scope>NUCLEOTIDE SEQUENCE [LARGE SCALE GENOMIC DNA]</scope>
    <source>
        <strain evidence="5 6">DSM 13687</strain>
    </source>
</reference>
<organism evidence="5 6">
    <name type="scientific">Desulfotignum phosphitoxidans DSM 13687</name>
    <dbReference type="NCBI Taxonomy" id="1286635"/>
    <lineage>
        <taxon>Bacteria</taxon>
        <taxon>Pseudomonadati</taxon>
        <taxon>Thermodesulfobacteriota</taxon>
        <taxon>Desulfobacteria</taxon>
        <taxon>Desulfobacterales</taxon>
        <taxon>Desulfobacteraceae</taxon>
        <taxon>Desulfotignum</taxon>
    </lineage>
</organism>
<dbReference type="InterPro" id="IPR027417">
    <property type="entry name" value="P-loop_NTPase"/>
</dbReference>
<dbReference type="GO" id="GO:0015446">
    <property type="term" value="F:ATPase-coupled arsenite transmembrane transporter activity"/>
    <property type="evidence" value="ECO:0007669"/>
    <property type="project" value="UniProtKB-EC"/>
</dbReference>
<dbReference type="OrthoDB" id="9780677at2"/>
<dbReference type="Pfam" id="PF02374">
    <property type="entry name" value="ArsA_ATPase"/>
    <property type="match status" value="1"/>
</dbReference>
<evidence type="ECO:0000256" key="2">
    <source>
        <dbReference type="ARBA" id="ARBA00052296"/>
    </source>
</evidence>
<dbReference type="Proteomes" id="UP000014216">
    <property type="component" value="Unassembled WGS sequence"/>
</dbReference>
<dbReference type="AlphaFoldDB" id="S0G437"/>
<comment type="catalytic activity">
    <reaction evidence="2">
        <text>arsenite(in) + ATP + H2O = arsenite(out) + ADP + phosphate + H(+)</text>
        <dbReference type="Rhea" id="RHEA:11348"/>
        <dbReference type="ChEBI" id="CHEBI:15377"/>
        <dbReference type="ChEBI" id="CHEBI:15378"/>
        <dbReference type="ChEBI" id="CHEBI:29242"/>
        <dbReference type="ChEBI" id="CHEBI:30616"/>
        <dbReference type="ChEBI" id="CHEBI:43474"/>
        <dbReference type="ChEBI" id="CHEBI:456216"/>
        <dbReference type="EC" id="7.3.2.7"/>
    </reaction>
</comment>
<evidence type="ECO:0000256" key="1">
    <source>
        <dbReference type="ARBA" id="ARBA00011040"/>
    </source>
</evidence>
<evidence type="ECO:0000256" key="3">
    <source>
        <dbReference type="ARBA" id="ARBA00066752"/>
    </source>
</evidence>
<dbReference type="EC" id="7.3.2.7" evidence="3"/>
<dbReference type="PANTHER" id="PTHR10803">
    <property type="entry name" value="ARSENICAL PUMP-DRIVING ATPASE ARSENITE-TRANSLOCATING ATPASE"/>
    <property type="match status" value="1"/>
</dbReference>
<dbReference type="EMBL" id="APJX01000006">
    <property type="protein sequence ID" value="EMS79072.1"/>
    <property type="molecule type" value="Genomic_DNA"/>
</dbReference>
<accession>S0G437</accession>
<dbReference type="GO" id="GO:0016887">
    <property type="term" value="F:ATP hydrolysis activity"/>
    <property type="evidence" value="ECO:0007669"/>
    <property type="project" value="InterPro"/>
</dbReference>
<gene>
    <name evidence="5" type="primary">arsA</name>
    <name evidence="5" type="ORF">Dpo_6c02710</name>
</gene>
<name>S0G437_9BACT</name>
<dbReference type="PANTHER" id="PTHR10803:SF3">
    <property type="entry name" value="ATPASE GET3"/>
    <property type="match status" value="1"/>
</dbReference>
<evidence type="ECO:0000313" key="6">
    <source>
        <dbReference type="Proteomes" id="UP000014216"/>
    </source>
</evidence>
<comment type="caution">
    <text evidence="5">The sequence shown here is derived from an EMBL/GenBank/DDBJ whole genome shotgun (WGS) entry which is preliminary data.</text>
</comment>
<dbReference type="SUPFAM" id="SSF52540">
    <property type="entry name" value="P-loop containing nucleoside triphosphate hydrolases"/>
    <property type="match status" value="1"/>
</dbReference>
<feature type="domain" description="ArsA/GET3 Anion-transporting ATPase-like" evidence="4">
    <location>
        <begin position="5"/>
        <end position="251"/>
    </location>
</feature>
<keyword evidence="6" id="KW-1185">Reference proteome</keyword>